<comment type="similarity">
    <text evidence="2 6">Belongs to the peroxisomal membrane protein PXMP2/4 family.</text>
</comment>
<evidence type="ECO:0000256" key="3">
    <source>
        <dbReference type="ARBA" id="ARBA00022692"/>
    </source>
</evidence>
<dbReference type="InterPro" id="IPR007248">
    <property type="entry name" value="Mpv17_PMP22"/>
</dbReference>
<proteinExistence type="inferred from homology"/>
<accession>A0A9N8ZRH6</accession>
<feature type="transmembrane region" description="Helical" evidence="6">
    <location>
        <begin position="182"/>
        <end position="200"/>
    </location>
</feature>
<dbReference type="Pfam" id="PF04117">
    <property type="entry name" value="Mpv17_PMP22"/>
    <property type="match status" value="1"/>
</dbReference>
<keyword evidence="3 6" id="KW-0812">Transmembrane</keyword>
<evidence type="ECO:0000256" key="2">
    <source>
        <dbReference type="ARBA" id="ARBA00006824"/>
    </source>
</evidence>
<dbReference type="EMBL" id="CAJVPL010000505">
    <property type="protein sequence ID" value="CAG8504375.1"/>
    <property type="molecule type" value="Genomic_DNA"/>
</dbReference>
<keyword evidence="9" id="KW-1185">Reference proteome</keyword>
<name>A0A9N8ZRH6_9GLOM</name>
<evidence type="ECO:0000313" key="9">
    <source>
        <dbReference type="Proteomes" id="UP000789831"/>
    </source>
</evidence>
<evidence type="ECO:0000256" key="6">
    <source>
        <dbReference type="RuleBase" id="RU363053"/>
    </source>
</evidence>
<feature type="transmembrane region" description="Helical" evidence="6">
    <location>
        <begin position="154"/>
        <end position="176"/>
    </location>
</feature>
<keyword evidence="5 6" id="KW-0472">Membrane</keyword>
<feature type="transmembrane region" description="Helical" evidence="6">
    <location>
        <begin position="78"/>
        <end position="97"/>
    </location>
</feature>
<dbReference type="GO" id="GO:0005778">
    <property type="term" value="C:peroxisomal membrane"/>
    <property type="evidence" value="ECO:0007669"/>
    <property type="project" value="TreeGrafter"/>
</dbReference>
<reference evidence="8" key="1">
    <citation type="submission" date="2021-06" db="EMBL/GenBank/DDBJ databases">
        <authorList>
            <person name="Kallberg Y."/>
            <person name="Tangrot J."/>
            <person name="Rosling A."/>
        </authorList>
    </citation>
    <scope>NUCLEOTIDE SEQUENCE</scope>
    <source>
        <strain evidence="8">MT106</strain>
    </source>
</reference>
<protein>
    <submittedName>
        <fullName evidence="8">3544_t:CDS:1</fullName>
    </submittedName>
</protein>
<sequence>MQTLSKPVQESSQYLPSLILSWYLTELTVHPLRTKAATSGILSALQEYVAQELSGSRKEKLKEVEKKTIFGSENNDRVVKMAIYGFFISGPLGHFLFETLNKVFKGRTTSSAKLLQLIASNLIISPIQNAVFLAAMAIIAGVKNPAHIYGAVRASIWGLMKITWVVSPLTMAYAQRFLEPKLWVPFFNIVGFIFGVVANTKAKRVQQQKNRDREIQEIPKETEKKREITTQEDPTKKEK</sequence>
<gene>
    <name evidence="8" type="ORF">AGERDE_LOCUS4413</name>
</gene>
<evidence type="ECO:0000256" key="5">
    <source>
        <dbReference type="ARBA" id="ARBA00023136"/>
    </source>
</evidence>
<feature type="region of interest" description="Disordered" evidence="7">
    <location>
        <begin position="206"/>
        <end position="239"/>
    </location>
</feature>
<evidence type="ECO:0000256" key="1">
    <source>
        <dbReference type="ARBA" id="ARBA00004141"/>
    </source>
</evidence>
<organism evidence="8 9">
    <name type="scientific">Ambispora gerdemannii</name>
    <dbReference type="NCBI Taxonomy" id="144530"/>
    <lineage>
        <taxon>Eukaryota</taxon>
        <taxon>Fungi</taxon>
        <taxon>Fungi incertae sedis</taxon>
        <taxon>Mucoromycota</taxon>
        <taxon>Glomeromycotina</taxon>
        <taxon>Glomeromycetes</taxon>
        <taxon>Archaeosporales</taxon>
        <taxon>Ambisporaceae</taxon>
        <taxon>Ambispora</taxon>
    </lineage>
</organism>
<feature type="compositionally biased region" description="Basic and acidic residues" evidence="7">
    <location>
        <begin position="209"/>
        <end position="239"/>
    </location>
</feature>
<dbReference type="AlphaFoldDB" id="A0A9N8ZRH6"/>
<dbReference type="Proteomes" id="UP000789831">
    <property type="component" value="Unassembled WGS sequence"/>
</dbReference>
<evidence type="ECO:0000313" key="8">
    <source>
        <dbReference type="EMBL" id="CAG8504375.1"/>
    </source>
</evidence>
<dbReference type="OrthoDB" id="860at2759"/>
<evidence type="ECO:0000256" key="4">
    <source>
        <dbReference type="ARBA" id="ARBA00022989"/>
    </source>
</evidence>
<comment type="subcellular location">
    <subcellularLocation>
        <location evidence="1">Membrane</location>
        <topology evidence="1">Multi-pass membrane protein</topology>
    </subcellularLocation>
</comment>
<evidence type="ECO:0000256" key="7">
    <source>
        <dbReference type="SAM" id="MobiDB-lite"/>
    </source>
</evidence>
<dbReference type="PANTHER" id="PTHR11266:SF93">
    <property type="entry name" value="INTEGRAL MEMBRANE PROTEIN 25D9-6"/>
    <property type="match status" value="1"/>
</dbReference>
<feature type="transmembrane region" description="Helical" evidence="6">
    <location>
        <begin position="117"/>
        <end position="142"/>
    </location>
</feature>
<keyword evidence="4 6" id="KW-1133">Transmembrane helix</keyword>
<comment type="caution">
    <text evidence="8">The sequence shown here is derived from an EMBL/GenBank/DDBJ whole genome shotgun (WGS) entry which is preliminary data.</text>
</comment>
<dbReference type="PANTHER" id="PTHR11266">
    <property type="entry name" value="PEROXISOMAL MEMBRANE PROTEIN 2, PXMP2 MPV17"/>
    <property type="match status" value="1"/>
</dbReference>